<keyword evidence="1" id="KW-0378">Hydrolase</keyword>
<organism evidence="1 2">
    <name type="scientific">Anaerofilum hominis</name>
    <dbReference type="NCBI Taxonomy" id="2763016"/>
    <lineage>
        <taxon>Bacteria</taxon>
        <taxon>Bacillati</taxon>
        <taxon>Bacillota</taxon>
        <taxon>Clostridia</taxon>
        <taxon>Eubacteriales</taxon>
        <taxon>Oscillospiraceae</taxon>
        <taxon>Anaerofilum</taxon>
    </lineage>
</organism>
<dbReference type="SUPFAM" id="SSF56784">
    <property type="entry name" value="HAD-like"/>
    <property type="match status" value="1"/>
</dbReference>
<dbReference type="PANTHER" id="PTHR10000:SF8">
    <property type="entry name" value="HAD SUPERFAMILY HYDROLASE-LIKE, TYPE 3"/>
    <property type="match status" value="1"/>
</dbReference>
<dbReference type="Pfam" id="PF08282">
    <property type="entry name" value="Hydrolase_3"/>
    <property type="match status" value="1"/>
</dbReference>
<reference evidence="1" key="1">
    <citation type="submission" date="2020-08" db="EMBL/GenBank/DDBJ databases">
        <title>Genome public.</title>
        <authorList>
            <person name="Liu C."/>
            <person name="Sun Q."/>
        </authorList>
    </citation>
    <scope>NUCLEOTIDE SEQUENCE</scope>
    <source>
        <strain evidence="1">BX8</strain>
    </source>
</reference>
<dbReference type="GO" id="GO:0005829">
    <property type="term" value="C:cytosol"/>
    <property type="evidence" value="ECO:0007669"/>
    <property type="project" value="TreeGrafter"/>
</dbReference>
<name>A0A923IBZ8_9FIRM</name>
<dbReference type="RefSeq" id="WP_186886383.1">
    <property type="nucleotide sequence ID" value="NZ_JACONZ010000001.1"/>
</dbReference>
<accession>A0A923IBZ8</accession>
<dbReference type="GO" id="GO:0000287">
    <property type="term" value="F:magnesium ion binding"/>
    <property type="evidence" value="ECO:0007669"/>
    <property type="project" value="TreeGrafter"/>
</dbReference>
<dbReference type="Gene3D" id="3.30.1240.10">
    <property type="match status" value="1"/>
</dbReference>
<protein>
    <submittedName>
        <fullName evidence="1">HAD-IIB family hydrolase</fullName>
    </submittedName>
</protein>
<dbReference type="NCBIfam" id="TIGR01484">
    <property type="entry name" value="HAD-SF-IIB"/>
    <property type="match status" value="1"/>
</dbReference>
<keyword evidence="2" id="KW-1185">Reference proteome</keyword>
<dbReference type="InterPro" id="IPR006379">
    <property type="entry name" value="HAD-SF_hydro_IIB"/>
</dbReference>
<evidence type="ECO:0000313" key="2">
    <source>
        <dbReference type="Proteomes" id="UP000659630"/>
    </source>
</evidence>
<dbReference type="InterPro" id="IPR036412">
    <property type="entry name" value="HAD-like_sf"/>
</dbReference>
<sequence>MTKSLQDLLVVSDLDGTLLTSSEGLPGCNAAMIRLFSALGGRFTIATGRSPASARRALNGLPLGAPAIVFNGGMLYDYEKDAAAAEHFLPRQTALEAIRALTAQAPEAGVEVLADNGRMYMPVCGAAVQRHAEREGLAYVAAQLEDIPGQWYKVLFGAPPAVLSRLEQFAAGQEWEGAYFTATSPTYLELMPQGADKGSALRELCALTGVAPENVIAVGDHYNDIGMLEAAGHAVAVGNAVPQVKLLCEGEVLPCRDGGVAQLLYELIRRYER</sequence>
<dbReference type="Gene3D" id="3.40.50.1000">
    <property type="entry name" value="HAD superfamily/HAD-like"/>
    <property type="match status" value="1"/>
</dbReference>
<dbReference type="PANTHER" id="PTHR10000">
    <property type="entry name" value="PHOSPHOSERINE PHOSPHATASE"/>
    <property type="match status" value="1"/>
</dbReference>
<dbReference type="EMBL" id="JACONZ010000001">
    <property type="protein sequence ID" value="MBC5580005.1"/>
    <property type="molecule type" value="Genomic_DNA"/>
</dbReference>
<dbReference type="Proteomes" id="UP000659630">
    <property type="component" value="Unassembled WGS sequence"/>
</dbReference>
<comment type="caution">
    <text evidence="1">The sequence shown here is derived from an EMBL/GenBank/DDBJ whole genome shotgun (WGS) entry which is preliminary data.</text>
</comment>
<dbReference type="AlphaFoldDB" id="A0A923IBZ8"/>
<dbReference type="InterPro" id="IPR023214">
    <property type="entry name" value="HAD_sf"/>
</dbReference>
<gene>
    <name evidence="1" type="ORF">H8S23_00620</name>
</gene>
<proteinExistence type="predicted"/>
<dbReference type="GO" id="GO:0016791">
    <property type="term" value="F:phosphatase activity"/>
    <property type="evidence" value="ECO:0007669"/>
    <property type="project" value="TreeGrafter"/>
</dbReference>
<evidence type="ECO:0000313" key="1">
    <source>
        <dbReference type="EMBL" id="MBC5580005.1"/>
    </source>
</evidence>
<dbReference type="PROSITE" id="PS01228">
    <property type="entry name" value="COF_1"/>
    <property type="match status" value="1"/>
</dbReference>